<name>A0A6A7AG53_9PLEO</name>
<gene>
    <name evidence="2" type="ORF">CC86DRAFT_400987</name>
</gene>
<evidence type="ECO:0000313" key="3">
    <source>
        <dbReference type="Proteomes" id="UP000799424"/>
    </source>
</evidence>
<dbReference type="Proteomes" id="UP000799424">
    <property type="component" value="Unassembled WGS sequence"/>
</dbReference>
<organism evidence="2 3">
    <name type="scientific">Ophiobolus disseminans</name>
    <dbReference type="NCBI Taxonomy" id="1469910"/>
    <lineage>
        <taxon>Eukaryota</taxon>
        <taxon>Fungi</taxon>
        <taxon>Dikarya</taxon>
        <taxon>Ascomycota</taxon>
        <taxon>Pezizomycotina</taxon>
        <taxon>Dothideomycetes</taxon>
        <taxon>Pleosporomycetidae</taxon>
        <taxon>Pleosporales</taxon>
        <taxon>Pleosporineae</taxon>
        <taxon>Phaeosphaeriaceae</taxon>
        <taxon>Ophiobolus</taxon>
    </lineage>
</organism>
<proteinExistence type="predicted"/>
<feature type="region of interest" description="Disordered" evidence="1">
    <location>
        <begin position="1"/>
        <end position="21"/>
    </location>
</feature>
<dbReference type="EMBL" id="MU006217">
    <property type="protein sequence ID" value="KAF2832216.1"/>
    <property type="molecule type" value="Genomic_DNA"/>
</dbReference>
<reference evidence="2" key="1">
    <citation type="journal article" date="2020" name="Stud. Mycol.">
        <title>101 Dothideomycetes genomes: a test case for predicting lifestyles and emergence of pathogens.</title>
        <authorList>
            <person name="Haridas S."/>
            <person name="Albert R."/>
            <person name="Binder M."/>
            <person name="Bloem J."/>
            <person name="Labutti K."/>
            <person name="Salamov A."/>
            <person name="Andreopoulos B."/>
            <person name="Baker S."/>
            <person name="Barry K."/>
            <person name="Bills G."/>
            <person name="Bluhm B."/>
            <person name="Cannon C."/>
            <person name="Castanera R."/>
            <person name="Culley D."/>
            <person name="Daum C."/>
            <person name="Ezra D."/>
            <person name="Gonzalez J."/>
            <person name="Henrissat B."/>
            <person name="Kuo A."/>
            <person name="Liang C."/>
            <person name="Lipzen A."/>
            <person name="Lutzoni F."/>
            <person name="Magnuson J."/>
            <person name="Mondo S."/>
            <person name="Nolan M."/>
            <person name="Ohm R."/>
            <person name="Pangilinan J."/>
            <person name="Park H.-J."/>
            <person name="Ramirez L."/>
            <person name="Alfaro M."/>
            <person name="Sun H."/>
            <person name="Tritt A."/>
            <person name="Yoshinaga Y."/>
            <person name="Zwiers L.-H."/>
            <person name="Turgeon B."/>
            <person name="Goodwin S."/>
            <person name="Spatafora J."/>
            <person name="Crous P."/>
            <person name="Grigoriev I."/>
        </authorList>
    </citation>
    <scope>NUCLEOTIDE SEQUENCE</scope>
    <source>
        <strain evidence="2">CBS 113818</strain>
    </source>
</reference>
<sequence>MAGKLQRQRNPPGPSGSRLATIGASAIPNRSASRSTFPFFRLPRELRDIVYDNLWKHKPIFVVNYAFHPFKVEYPGAVDSQILAVAKGKFKNRSPWIFASKRLLAEAIYQLQSQSSWTLLTRPTTKGCTHPAFSRKSKLLLSPWNAYTVHIDHILLHEYCELEADNQTCRSQVRLKIASSNPLRCLRSNLPPAANLRRLSVILYDEGAKEMSYAATRAEATLQPLDRFPLPKLRDLKLHIELYNHLVANKMVETAVIWAAGAVCVNLLRQPSAAGVDFHAVPKPQTIQYHFHFKKVKSGSTVGGNARPS</sequence>
<dbReference type="AlphaFoldDB" id="A0A6A7AG53"/>
<protein>
    <submittedName>
        <fullName evidence="2">Uncharacterized protein</fullName>
    </submittedName>
</protein>
<dbReference type="OrthoDB" id="3799620at2759"/>
<accession>A0A6A7AG53</accession>
<keyword evidence="3" id="KW-1185">Reference proteome</keyword>
<evidence type="ECO:0000313" key="2">
    <source>
        <dbReference type="EMBL" id="KAF2832216.1"/>
    </source>
</evidence>
<evidence type="ECO:0000256" key="1">
    <source>
        <dbReference type="SAM" id="MobiDB-lite"/>
    </source>
</evidence>